<sequence>MKKKQKIGILIFILMLLFQWDYAKPVFAEEKKEVLINQINTVDSDTLTYTATTGGRLEIIVPLAYASQNGNWSVSLEGNQYYKTGKYSSYDVMEDKAVLVAYVPAGTYELDFSGKAVCQINFIVDSINDEIENNDSFDTANQLYLNLNKNGICEGQDYFKIEVMKPGLLSFQVKGTPLLSYSKASITVYKKELDGNLSKVLSDSSRYSDSSFTLSTRRISVTEGTYYIKLDYSGYKYSYVLHNTFVEANTGNYEIEDNNVPISATDIMLNTEINGNLESKEDIDWYHIKNATSQLLQVVLGTERETKKAVYDVTLYKLENNEYKEVDNFVSITNNVAHYGEQIYAEEGDYYIKIKKGKASIDNITLSNKDYTIKVNTKTISFSKPTITLEKSNVDTITVTTNAFETFTTGMELYEKVGDGQWWLQGTYQNNKFQVQIGALGVQCSYKVRPYYFNKETGKTVYGEFSDIQSITLDALKIPTIGITRTDFNKLTLSLKNIDKKANKIEIYEKVGNGTWKLKKTLTKSAQEYGIALKNVGKTYSYKIRIRYKSSWGGYCYSEFSKINAFTLPKQLPKPSFKVEKLIYRSSLAFDVIVKKADYAQYVEIAIKSGNQSWEYGDILNLKKYDTLTWYSLVKGTRYSIKMRSYRIVDGKKVYSPWTDTKLVVR</sequence>
<proteinExistence type="predicted"/>
<dbReference type="Proteomes" id="UP000823618">
    <property type="component" value="Unassembled WGS sequence"/>
</dbReference>
<organism evidence="1 2">
    <name type="scientific">Candidatus Scybalomonas excrementavium</name>
    <dbReference type="NCBI Taxonomy" id="2840943"/>
    <lineage>
        <taxon>Bacteria</taxon>
        <taxon>Bacillati</taxon>
        <taxon>Bacillota</taxon>
        <taxon>Clostridia</taxon>
        <taxon>Lachnospirales</taxon>
        <taxon>Lachnospiraceae</taxon>
        <taxon>Lachnospiraceae incertae sedis</taxon>
        <taxon>Candidatus Scybalomonas</taxon>
    </lineage>
</organism>
<reference evidence="1" key="1">
    <citation type="submission" date="2020-10" db="EMBL/GenBank/DDBJ databases">
        <authorList>
            <person name="Gilroy R."/>
        </authorList>
    </citation>
    <scope>NUCLEOTIDE SEQUENCE</scope>
    <source>
        <strain evidence="1">E3-2379</strain>
    </source>
</reference>
<accession>A0A9D9I1V4</accession>
<dbReference type="AlphaFoldDB" id="A0A9D9I1V4"/>
<protein>
    <recommendedName>
        <fullName evidence="3">Peptidase C-terminal archaeal/bacterial domain-containing protein</fullName>
    </recommendedName>
</protein>
<evidence type="ECO:0008006" key="3">
    <source>
        <dbReference type="Google" id="ProtNLM"/>
    </source>
</evidence>
<evidence type="ECO:0000313" key="2">
    <source>
        <dbReference type="Proteomes" id="UP000823618"/>
    </source>
</evidence>
<comment type="caution">
    <text evidence="1">The sequence shown here is derived from an EMBL/GenBank/DDBJ whole genome shotgun (WGS) entry which is preliminary data.</text>
</comment>
<reference evidence="1" key="2">
    <citation type="journal article" date="2021" name="PeerJ">
        <title>Extensive microbial diversity within the chicken gut microbiome revealed by metagenomics and culture.</title>
        <authorList>
            <person name="Gilroy R."/>
            <person name="Ravi A."/>
            <person name="Getino M."/>
            <person name="Pursley I."/>
            <person name="Horton D.L."/>
            <person name="Alikhan N.F."/>
            <person name="Baker D."/>
            <person name="Gharbi K."/>
            <person name="Hall N."/>
            <person name="Watson M."/>
            <person name="Adriaenssens E.M."/>
            <person name="Foster-Nyarko E."/>
            <person name="Jarju S."/>
            <person name="Secka A."/>
            <person name="Antonio M."/>
            <person name="Oren A."/>
            <person name="Chaudhuri R.R."/>
            <person name="La Ragione R."/>
            <person name="Hildebrand F."/>
            <person name="Pallen M.J."/>
        </authorList>
    </citation>
    <scope>NUCLEOTIDE SEQUENCE</scope>
    <source>
        <strain evidence="1">E3-2379</strain>
    </source>
</reference>
<dbReference type="Gene3D" id="2.60.120.380">
    <property type="match status" value="2"/>
</dbReference>
<dbReference type="EMBL" id="JADIML010000297">
    <property type="protein sequence ID" value="MBO8464318.1"/>
    <property type="molecule type" value="Genomic_DNA"/>
</dbReference>
<name>A0A9D9I1V4_9FIRM</name>
<gene>
    <name evidence="1" type="ORF">IAC13_10345</name>
</gene>
<evidence type="ECO:0000313" key="1">
    <source>
        <dbReference type="EMBL" id="MBO8464318.1"/>
    </source>
</evidence>